<reference evidence="2 3" key="1">
    <citation type="submission" date="2006-09" db="EMBL/GenBank/DDBJ databases">
        <authorList>
            <person name="Emerson D."/>
            <person name="Ferriera S."/>
            <person name="Johnson J."/>
            <person name="Kravitz S."/>
            <person name="Halpern A."/>
            <person name="Remington K."/>
            <person name="Beeson K."/>
            <person name="Tran B."/>
            <person name="Rogers Y.-H."/>
            <person name="Friedman R."/>
            <person name="Venter J.C."/>
        </authorList>
    </citation>
    <scope>NUCLEOTIDE SEQUENCE [LARGE SCALE GENOMIC DNA]</scope>
    <source>
        <strain evidence="2 3">PV-1</strain>
    </source>
</reference>
<comment type="caution">
    <text evidence="2">The sequence shown here is derived from an EMBL/GenBank/DDBJ whole genome shotgun (WGS) entry which is preliminary data.</text>
</comment>
<gene>
    <name evidence="2" type="ORF">SPV1_07946</name>
</gene>
<dbReference type="OrthoDB" id="9810508at2"/>
<evidence type="ECO:0000313" key="2">
    <source>
        <dbReference type="EMBL" id="EAU54611.1"/>
    </source>
</evidence>
<protein>
    <recommendedName>
        <fullName evidence="1">DUF374 domain-containing protein</fullName>
    </recommendedName>
</protein>
<organism evidence="2 3">
    <name type="scientific">Mariprofundus ferrooxydans PV-1</name>
    <dbReference type="NCBI Taxonomy" id="314345"/>
    <lineage>
        <taxon>Bacteria</taxon>
        <taxon>Pseudomonadati</taxon>
        <taxon>Pseudomonadota</taxon>
        <taxon>Candidatius Mariprofundia</taxon>
        <taxon>Mariprofundales</taxon>
        <taxon>Mariprofundaceae</taxon>
        <taxon>Mariprofundus</taxon>
    </lineage>
</organism>
<dbReference type="AlphaFoldDB" id="Q0EZ13"/>
<dbReference type="HOGENOM" id="CLU_086327_1_0_0"/>
<dbReference type="eggNOG" id="COG2121">
    <property type="taxonomic scope" value="Bacteria"/>
</dbReference>
<evidence type="ECO:0000259" key="1">
    <source>
        <dbReference type="Pfam" id="PF04028"/>
    </source>
</evidence>
<dbReference type="Pfam" id="PF04028">
    <property type="entry name" value="DUF374"/>
    <property type="match status" value="1"/>
</dbReference>
<dbReference type="SUPFAM" id="SSF69593">
    <property type="entry name" value="Glycerol-3-phosphate (1)-acyltransferase"/>
    <property type="match status" value="1"/>
</dbReference>
<dbReference type="CDD" id="cd07983">
    <property type="entry name" value="LPLAT_DUF374-like"/>
    <property type="match status" value="1"/>
</dbReference>
<dbReference type="Proteomes" id="UP000005297">
    <property type="component" value="Unassembled WGS sequence"/>
</dbReference>
<feature type="domain" description="DUF374" evidence="1">
    <location>
        <begin position="60"/>
        <end position="127"/>
    </location>
</feature>
<proteinExistence type="predicted"/>
<dbReference type="InParanoid" id="Q0EZ13"/>
<evidence type="ECO:0000313" key="3">
    <source>
        <dbReference type="Proteomes" id="UP000005297"/>
    </source>
</evidence>
<dbReference type="STRING" id="314344.AL013_00060"/>
<dbReference type="RefSeq" id="WP_009849113.1">
    <property type="nucleotide sequence ID" value="NZ_DS022294.1"/>
</dbReference>
<dbReference type="InterPro" id="IPR007172">
    <property type="entry name" value="DUF374"/>
</dbReference>
<accession>Q0EZ13</accession>
<name>Q0EZ13_9PROT</name>
<sequence length="214" mass="24794">MKDRFVTWLIPRLIRLIFLFLVNTIRWQVVGEPYSRQDPKRYLYAFWHARMLMIPRISRNRAWHGYMLISEHRDGGYIADTMHLLGIDTVRGSTTRGGARAMLKMLRAVRDENRHLAITPDGPKGPREVVQKGTVQLAMKAGLPVVPVCYATKRHWRVNSWDRFYIPQPFSRGVFVMGDPVSVSEGDDMDDALRRVQQAMDDAQQTADSFFDQD</sequence>
<dbReference type="EMBL" id="AATS01000007">
    <property type="protein sequence ID" value="EAU54611.1"/>
    <property type="molecule type" value="Genomic_DNA"/>
</dbReference>
<keyword evidence="3" id="KW-1185">Reference proteome</keyword>